<dbReference type="WBParaSite" id="TREG1_127320.1">
    <property type="protein sequence ID" value="TREG1_127320.1"/>
    <property type="gene ID" value="TREG1_127320"/>
</dbReference>
<evidence type="ECO:0000259" key="2">
    <source>
        <dbReference type="SMART" id="SM00198"/>
    </source>
</evidence>
<dbReference type="SUPFAM" id="SSF55797">
    <property type="entry name" value="PR-1-like"/>
    <property type="match status" value="1"/>
</dbReference>
<feature type="domain" description="SCP" evidence="2">
    <location>
        <begin position="23"/>
        <end position="172"/>
    </location>
</feature>
<dbReference type="Proteomes" id="UP000050795">
    <property type="component" value="Unassembled WGS sequence"/>
</dbReference>
<feature type="chain" id="PRO_5041680694" description="SCP domain-containing protein" evidence="1">
    <location>
        <begin position="18"/>
        <end position="191"/>
    </location>
</feature>
<dbReference type="InterPro" id="IPR035940">
    <property type="entry name" value="CAP_sf"/>
</dbReference>
<protein>
    <recommendedName>
        <fullName evidence="2">SCP domain-containing protein</fullName>
    </recommendedName>
</protein>
<feature type="signal peptide" evidence="1">
    <location>
        <begin position="1"/>
        <end position="17"/>
    </location>
</feature>
<proteinExistence type="predicted"/>
<dbReference type="CDD" id="cd05380">
    <property type="entry name" value="CAP_euk"/>
    <property type="match status" value="1"/>
</dbReference>
<organism evidence="3 4">
    <name type="scientific">Trichobilharzia regenti</name>
    <name type="common">Nasal bird schistosome</name>
    <dbReference type="NCBI Taxonomy" id="157069"/>
    <lineage>
        <taxon>Eukaryota</taxon>
        <taxon>Metazoa</taxon>
        <taxon>Spiralia</taxon>
        <taxon>Lophotrochozoa</taxon>
        <taxon>Platyhelminthes</taxon>
        <taxon>Trematoda</taxon>
        <taxon>Digenea</taxon>
        <taxon>Strigeidida</taxon>
        <taxon>Schistosomatoidea</taxon>
        <taxon>Schistosomatidae</taxon>
        <taxon>Trichobilharzia</taxon>
    </lineage>
</organism>
<accession>A0AA85J3D9</accession>
<sequence length="191" mass="21791">MLLASITFKLLIPLILGSEINISKYKAVLLHRHNFIRQSRNKCEHTYMPPSETELTDLIWDDGLAITAQMYAKRCRNVISSPHERTTCKWKSVGQNVAEVGEIKDAPALWRDGARYYEYKDDLCTKENDEYYCDSFKQIVYANTTHIGCGAHLCNENIDSKKYIVVCNYALAAHGRPYADGTITRCQMSPS</sequence>
<dbReference type="Gene3D" id="3.40.33.10">
    <property type="entry name" value="CAP"/>
    <property type="match status" value="1"/>
</dbReference>
<reference evidence="4" key="2">
    <citation type="submission" date="2023-11" db="UniProtKB">
        <authorList>
            <consortium name="WormBaseParasite"/>
        </authorList>
    </citation>
    <scope>IDENTIFICATION</scope>
</reference>
<dbReference type="AlphaFoldDB" id="A0AA85J3D9"/>
<evidence type="ECO:0000313" key="4">
    <source>
        <dbReference type="WBParaSite" id="TREG1_127320.1"/>
    </source>
</evidence>
<evidence type="ECO:0000313" key="3">
    <source>
        <dbReference type="Proteomes" id="UP000050795"/>
    </source>
</evidence>
<keyword evidence="1" id="KW-0732">Signal</keyword>
<evidence type="ECO:0000256" key="1">
    <source>
        <dbReference type="SAM" id="SignalP"/>
    </source>
</evidence>
<keyword evidence="3" id="KW-1185">Reference proteome</keyword>
<name>A0AA85J3D9_TRIRE</name>
<dbReference type="InterPro" id="IPR001283">
    <property type="entry name" value="CRISP-related"/>
</dbReference>
<dbReference type="PRINTS" id="PR00837">
    <property type="entry name" value="V5TPXLIKE"/>
</dbReference>
<dbReference type="SMART" id="SM00198">
    <property type="entry name" value="SCP"/>
    <property type="match status" value="1"/>
</dbReference>
<dbReference type="Pfam" id="PF00188">
    <property type="entry name" value="CAP"/>
    <property type="match status" value="1"/>
</dbReference>
<dbReference type="PANTHER" id="PTHR10334">
    <property type="entry name" value="CYSTEINE-RICH SECRETORY PROTEIN-RELATED"/>
    <property type="match status" value="1"/>
</dbReference>
<reference evidence="3" key="1">
    <citation type="submission" date="2022-06" db="EMBL/GenBank/DDBJ databases">
        <authorList>
            <person name="Berger JAMES D."/>
            <person name="Berger JAMES D."/>
        </authorList>
    </citation>
    <scope>NUCLEOTIDE SEQUENCE [LARGE SCALE GENOMIC DNA]</scope>
</reference>
<dbReference type="InterPro" id="IPR014044">
    <property type="entry name" value="CAP_dom"/>
</dbReference>